<dbReference type="GeneID" id="77943985"/>
<feature type="compositionally biased region" description="Low complexity" evidence="1">
    <location>
        <begin position="18"/>
        <end position="32"/>
    </location>
</feature>
<name>A0AAE8BUZ8_9CAUD</name>
<dbReference type="Proteomes" id="UP000827517">
    <property type="component" value="Segment"/>
</dbReference>
<dbReference type="KEGG" id="vg:77943985"/>
<protein>
    <submittedName>
        <fullName evidence="2">Uncharacterized protein</fullName>
    </submittedName>
</protein>
<proteinExistence type="predicted"/>
<gene>
    <name evidence="2" type="primary">97</name>
    <name evidence="2" type="ORF">AH04_97</name>
</gene>
<feature type="region of interest" description="Disordered" evidence="1">
    <location>
        <begin position="1"/>
        <end position="33"/>
    </location>
</feature>
<dbReference type="EMBL" id="MZ501267">
    <property type="protein sequence ID" value="QZA70772.1"/>
    <property type="molecule type" value="Genomic_DNA"/>
</dbReference>
<evidence type="ECO:0000313" key="2">
    <source>
        <dbReference type="EMBL" id="QZA70772.1"/>
    </source>
</evidence>
<keyword evidence="3" id="KW-1185">Reference proteome</keyword>
<organism evidence="2 3">
    <name type="scientific">Erwinia phage AH04</name>
    <dbReference type="NCBI Taxonomy" id="2869569"/>
    <lineage>
        <taxon>Viruses</taxon>
        <taxon>Duplodnaviria</taxon>
        <taxon>Heunggongvirae</taxon>
        <taxon>Uroviricota</taxon>
        <taxon>Caudoviricetes</taxon>
        <taxon>Chimalliviridae</taxon>
        <taxon>Meadowvirus</taxon>
        <taxon>Meadowvirus AH04</taxon>
    </lineage>
</organism>
<accession>A0AAE8BUZ8</accession>
<evidence type="ECO:0000256" key="1">
    <source>
        <dbReference type="SAM" id="MobiDB-lite"/>
    </source>
</evidence>
<reference evidence="2" key="1">
    <citation type="submission" date="2021-07" db="EMBL/GenBank/DDBJ databases">
        <authorList>
            <person name="Roth S.J."/>
            <person name="Krukonis G.P."/>
            <person name="Delesalle V.A."/>
        </authorList>
    </citation>
    <scope>NUCLEOTIDE SEQUENCE</scope>
</reference>
<dbReference type="RefSeq" id="YP_010667851.1">
    <property type="nucleotide sequence ID" value="NC_070952.1"/>
</dbReference>
<sequence length="176" mass="20395">MGDNFNPPKIEKRNNAVAEQTTEAQETKTTTTREVNSPVDIYKNGIDEFVKFLKGEIAGGTLDERRAQQKKAIQTCWGMLDLDYAQTKESLDYFLITVGQNQNAFEWSNILAPLNALEGKMSASEITRYKRFMVFITLLSEYARNRTQFTQMFDMTKFEAMFPAKSRENLHNYVYR</sequence>
<evidence type="ECO:0000313" key="3">
    <source>
        <dbReference type="Proteomes" id="UP000827517"/>
    </source>
</evidence>